<dbReference type="GO" id="GO:0005886">
    <property type="term" value="C:plasma membrane"/>
    <property type="evidence" value="ECO:0007669"/>
    <property type="project" value="UniProtKB-SubCell"/>
</dbReference>
<dbReference type="Pfam" id="PF01292">
    <property type="entry name" value="Ni_hydr_CYTB"/>
    <property type="match status" value="1"/>
</dbReference>
<dbReference type="InterPro" id="IPR016174">
    <property type="entry name" value="Di-haem_cyt_TM"/>
</dbReference>
<evidence type="ECO:0000313" key="8">
    <source>
        <dbReference type="EMBL" id="NAW12214.1"/>
    </source>
</evidence>
<dbReference type="Proteomes" id="UP000448235">
    <property type="component" value="Unassembled WGS sequence"/>
</dbReference>
<comment type="caution">
    <text evidence="8">The sequence shown here is derived from an EMBL/GenBank/DDBJ whole genome shotgun (WGS) entry which is preliminary data.</text>
</comment>
<organism evidence="8 9">
    <name type="scientific">Halomonas icarae</name>
    <dbReference type="NCBI Taxonomy" id="2691040"/>
    <lineage>
        <taxon>Bacteria</taxon>
        <taxon>Pseudomonadati</taxon>
        <taxon>Pseudomonadota</taxon>
        <taxon>Gammaproteobacteria</taxon>
        <taxon>Oceanospirillales</taxon>
        <taxon>Halomonadaceae</taxon>
        <taxon>Halomonas</taxon>
    </lineage>
</organism>
<evidence type="ECO:0000256" key="2">
    <source>
        <dbReference type="ARBA" id="ARBA00022475"/>
    </source>
</evidence>
<dbReference type="EMBL" id="WUTS01000001">
    <property type="protein sequence ID" value="NAW12214.1"/>
    <property type="molecule type" value="Genomic_DNA"/>
</dbReference>
<evidence type="ECO:0000256" key="1">
    <source>
        <dbReference type="ARBA" id="ARBA00004651"/>
    </source>
</evidence>
<evidence type="ECO:0000256" key="4">
    <source>
        <dbReference type="ARBA" id="ARBA00022989"/>
    </source>
</evidence>
<evidence type="ECO:0000259" key="7">
    <source>
        <dbReference type="Pfam" id="PF01292"/>
    </source>
</evidence>
<accession>A0A7X4VXL3</accession>
<feature type="domain" description="Cytochrome b561 bacterial/Ni-hydrogenase" evidence="7">
    <location>
        <begin position="6"/>
        <end position="184"/>
    </location>
</feature>
<dbReference type="InterPro" id="IPR051542">
    <property type="entry name" value="Hydrogenase_cytochrome"/>
</dbReference>
<dbReference type="GO" id="GO:0020037">
    <property type="term" value="F:heme binding"/>
    <property type="evidence" value="ECO:0007669"/>
    <property type="project" value="TreeGrafter"/>
</dbReference>
<dbReference type="Gene3D" id="1.20.950.20">
    <property type="entry name" value="Transmembrane di-heme cytochromes, Chain C"/>
    <property type="match status" value="1"/>
</dbReference>
<feature type="transmembrane region" description="Helical" evidence="6">
    <location>
        <begin position="12"/>
        <end position="30"/>
    </location>
</feature>
<keyword evidence="3 6" id="KW-0812">Transmembrane</keyword>
<sequence>MTRLMVWDIPVRLFHWSLVALVGLSFYTMKTEGAPFVFPIEIHARAGYLLVGLLLFRWLWGLLGSPHARFTSFLYPPGRMIDYGRRLLRGTAPRYAGHNPLGGAMVLFMLVSLTFQAASGLFLTDDIFFDAPLHGWASNEIVKILASLHSLNADLLVVLIAAHLIALLFHCLKGERLVSAMITGRKALDDCPEDEPVGGPKPRVASLSLVLVVLALSSLPVIWLWNA</sequence>
<evidence type="ECO:0000256" key="5">
    <source>
        <dbReference type="ARBA" id="ARBA00023136"/>
    </source>
</evidence>
<reference evidence="8 9" key="1">
    <citation type="submission" date="2019-12" db="EMBL/GenBank/DDBJ databases">
        <title>Draft genome sequencing of Halomonas icarensis D1-1.</title>
        <authorList>
            <person name="Pandiyan K."/>
            <person name="Kushwaha P."/>
            <person name="Gowdham M."/>
            <person name="Chakdar H."/>
            <person name="Singh A."/>
            <person name="Kumar M."/>
            <person name="Saxena A.K."/>
        </authorList>
    </citation>
    <scope>NUCLEOTIDE SEQUENCE [LARGE SCALE GENOMIC DNA]</scope>
    <source>
        <strain evidence="8 9">D1-1</strain>
    </source>
</reference>
<evidence type="ECO:0000256" key="3">
    <source>
        <dbReference type="ARBA" id="ARBA00022692"/>
    </source>
</evidence>
<comment type="subcellular location">
    <subcellularLocation>
        <location evidence="1">Cell membrane</location>
        <topology evidence="1">Multi-pass membrane protein</topology>
    </subcellularLocation>
</comment>
<feature type="transmembrane region" description="Helical" evidence="6">
    <location>
        <begin position="204"/>
        <end position="225"/>
    </location>
</feature>
<dbReference type="InterPro" id="IPR011577">
    <property type="entry name" value="Cyt_b561_bac/Ni-Hgenase"/>
</dbReference>
<dbReference type="GO" id="GO:0022904">
    <property type="term" value="P:respiratory electron transport chain"/>
    <property type="evidence" value="ECO:0007669"/>
    <property type="project" value="InterPro"/>
</dbReference>
<evidence type="ECO:0000313" key="9">
    <source>
        <dbReference type="Proteomes" id="UP000448235"/>
    </source>
</evidence>
<dbReference type="SUPFAM" id="SSF81342">
    <property type="entry name" value="Transmembrane di-heme cytochromes"/>
    <property type="match status" value="1"/>
</dbReference>
<protein>
    <submittedName>
        <fullName evidence="8">Cytochrome B</fullName>
    </submittedName>
</protein>
<dbReference type="RefSeq" id="WP_132041020.1">
    <property type="nucleotide sequence ID" value="NZ_JARWMY010000006.1"/>
</dbReference>
<keyword evidence="5 6" id="KW-0472">Membrane</keyword>
<dbReference type="PANTHER" id="PTHR30485:SF2">
    <property type="entry name" value="BLL0597 PROTEIN"/>
    <property type="match status" value="1"/>
</dbReference>
<proteinExistence type="predicted"/>
<dbReference type="PANTHER" id="PTHR30485">
    <property type="entry name" value="NI/FE-HYDROGENASE 1 B-TYPE CYTOCHROME SUBUNIT"/>
    <property type="match status" value="1"/>
</dbReference>
<dbReference type="AlphaFoldDB" id="A0A7X4VXL3"/>
<evidence type="ECO:0000256" key="6">
    <source>
        <dbReference type="SAM" id="Phobius"/>
    </source>
</evidence>
<feature type="transmembrane region" description="Helical" evidence="6">
    <location>
        <begin position="155"/>
        <end position="172"/>
    </location>
</feature>
<name>A0A7X4VXL3_9GAMM</name>
<keyword evidence="9" id="KW-1185">Reference proteome</keyword>
<feature type="transmembrane region" description="Helical" evidence="6">
    <location>
        <begin position="42"/>
        <end position="60"/>
    </location>
</feature>
<keyword evidence="2" id="KW-1003">Cell membrane</keyword>
<gene>
    <name evidence="8" type="ORF">GRB80_05085</name>
</gene>
<dbReference type="GO" id="GO:0009055">
    <property type="term" value="F:electron transfer activity"/>
    <property type="evidence" value="ECO:0007669"/>
    <property type="project" value="InterPro"/>
</dbReference>
<keyword evidence="4 6" id="KW-1133">Transmembrane helix</keyword>
<feature type="transmembrane region" description="Helical" evidence="6">
    <location>
        <begin position="101"/>
        <end position="123"/>
    </location>
</feature>